<protein>
    <submittedName>
        <fullName evidence="7">ABC transporter substrate-binding protein</fullName>
    </submittedName>
</protein>
<evidence type="ECO:0000256" key="4">
    <source>
        <dbReference type="RuleBase" id="RU003744"/>
    </source>
</evidence>
<name>A0A0P0Z358_9HYPH</name>
<dbReference type="SMART" id="SM00062">
    <property type="entry name" value="PBPb"/>
    <property type="match status" value="1"/>
</dbReference>
<sequence>MKQPLAAALVLSAGLITAVPAVAQELPARIKEAGRIVAATNPNYAPIVYKDPATNVLQGLDIDLGTAIAEELGVEIEWQETEFVQMLPSLQTGRVDIALAGMSDIASRRDTVDFVDYMSSGAQFYTLTQLAGSIKEPTDLCGKRVGASRNTNWPSDITAWSEANCVAAGLEPIDVVGTEGSVDARTQLRSQRLDAAVQGNETLPYFQKLEPDTYVLIGAPITRTLAGIPTVKTEEGEQIRDAVAGALKRLQDSGRYQEIFASYGLAENAVDDIQINAGE</sequence>
<dbReference type="CDD" id="cd01004">
    <property type="entry name" value="PBP2_MidA_like"/>
    <property type="match status" value="1"/>
</dbReference>
<accession>A0A0P0Z358</accession>
<proteinExistence type="inferred from homology"/>
<dbReference type="SUPFAM" id="SSF53850">
    <property type="entry name" value="Periplasmic binding protein-like II"/>
    <property type="match status" value="1"/>
</dbReference>
<feature type="chain" id="PRO_5006058045" evidence="5">
    <location>
        <begin position="24"/>
        <end position="279"/>
    </location>
</feature>
<dbReference type="OrthoDB" id="5419093at2"/>
<feature type="signal peptide" evidence="5">
    <location>
        <begin position="1"/>
        <end position="23"/>
    </location>
</feature>
<dbReference type="Gene3D" id="3.40.190.10">
    <property type="entry name" value="Periplasmic binding protein-like II"/>
    <property type="match status" value="2"/>
</dbReference>
<dbReference type="PROSITE" id="PS01039">
    <property type="entry name" value="SBP_BACTERIAL_3"/>
    <property type="match status" value="1"/>
</dbReference>
<dbReference type="AlphaFoldDB" id="A0A0P0Z358"/>
<reference evidence="7" key="1">
    <citation type="journal article" date="2015" name="Proc. Natl. Acad. Sci. U.S.A.">
        <title>Bacterial clade with the ribosomal RNA operon on a small plasmid rather than the chromosome.</title>
        <authorList>
            <person name="Anda M."/>
            <person name="Ohtsubo Y."/>
            <person name="Okubo T."/>
            <person name="Sugawara M."/>
            <person name="Nagata Y."/>
            <person name="Tsuda M."/>
            <person name="Minamisawa K."/>
            <person name="Mitsui H."/>
        </authorList>
    </citation>
    <scope>NUCLEOTIDE SEQUENCE</scope>
    <source>
        <strain evidence="7">JCM 14755</strain>
    </source>
</reference>
<evidence type="ECO:0000256" key="2">
    <source>
        <dbReference type="ARBA" id="ARBA00010333"/>
    </source>
</evidence>
<organism evidence="7">
    <name type="scientific">Aureimonas frigidaquae</name>
    <dbReference type="NCBI Taxonomy" id="424757"/>
    <lineage>
        <taxon>Bacteria</taxon>
        <taxon>Pseudomonadati</taxon>
        <taxon>Pseudomonadota</taxon>
        <taxon>Alphaproteobacteria</taxon>
        <taxon>Hyphomicrobiales</taxon>
        <taxon>Aurantimonadaceae</taxon>
        <taxon>Aureimonas</taxon>
    </lineage>
</organism>
<evidence type="ECO:0000256" key="1">
    <source>
        <dbReference type="ARBA" id="ARBA00004196"/>
    </source>
</evidence>
<comment type="similarity">
    <text evidence="2 4">Belongs to the bacterial solute-binding protein 3 family.</text>
</comment>
<dbReference type="RefSeq" id="WP_062226070.1">
    <property type="nucleotide sequence ID" value="NZ_BBWR01000002.1"/>
</dbReference>
<dbReference type="InterPro" id="IPR001638">
    <property type="entry name" value="Solute-binding_3/MltF_N"/>
</dbReference>
<evidence type="ECO:0000256" key="3">
    <source>
        <dbReference type="ARBA" id="ARBA00022729"/>
    </source>
</evidence>
<dbReference type="PANTHER" id="PTHR35936">
    <property type="entry name" value="MEMBRANE-BOUND LYTIC MUREIN TRANSGLYCOSYLASE F"/>
    <property type="match status" value="1"/>
</dbReference>
<evidence type="ECO:0000256" key="5">
    <source>
        <dbReference type="SAM" id="SignalP"/>
    </source>
</evidence>
<comment type="subcellular location">
    <subcellularLocation>
        <location evidence="1">Cell envelope</location>
    </subcellularLocation>
</comment>
<evidence type="ECO:0000313" key="7">
    <source>
        <dbReference type="EMBL" id="BAT28490.1"/>
    </source>
</evidence>
<keyword evidence="3 5" id="KW-0732">Signal</keyword>
<dbReference type="InterPro" id="IPR018313">
    <property type="entry name" value="SBP_3_CS"/>
</dbReference>
<feature type="domain" description="Solute-binding protein family 3/N-terminal" evidence="6">
    <location>
        <begin position="35"/>
        <end position="267"/>
    </location>
</feature>
<dbReference type="Pfam" id="PF00497">
    <property type="entry name" value="SBP_bac_3"/>
    <property type="match status" value="1"/>
</dbReference>
<dbReference type="PANTHER" id="PTHR35936:SF17">
    <property type="entry name" value="ARGININE-BINDING EXTRACELLULAR PROTEIN ARTP"/>
    <property type="match status" value="1"/>
</dbReference>
<dbReference type="GO" id="GO:0030313">
    <property type="term" value="C:cell envelope"/>
    <property type="evidence" value="ECO:0007669"/>
    <property type="project" value="UniProtKB-SubCell"/>
</dbReference>
<dbReference type="EMBL" id="LC066377">
    <property type="protein sequence ID" value="BAT28490.1"/>
    <property type="molecule type" value="Genomic_DNA"/>
</dbReference>
<evidence type="ECO:0000259" key="6">
    <source>
        <dbReference type="SMART" id="SM00062"/>
    </source>
</evidence>